<evidence type="ECO:0000256" key="1">
    <source>
        <dbReference type="SAM" id="MobiDB-lite"/>
    </source>
</evidence>
<keyword evidence="2" id="KW-0812">Transmembrane</keyword>
<evidence type="ECO:0000256" key="2">
    <source>
        <dbReference type="SAM" id="Phobius"/>
    </source>
</evidence>
<dbReference type="RefSeq" id="WP_294566770.1">
    <property type="nucleotide sequence ID" value="NZ_CADCTE010000083.1"/>
</dbReference>
<proteinExistence type="predicted"/>
<protein>
    <recommendedName>
        <fullName evidence="4">DUF4190 domain-containing protein</fullName>
    </recommendedName>
</protein>
<evidence type="ECO:0000313" key="3">
    <source>
        <dbReference type="EMBL" id="CAA9236635.1"/>
    </source>
</evidence>
<feature type="transmembrane region" description="Helical" evidence="2">
    <location>
        <begin position="81"/>
        <end position="104"/>
    </location>
</feature>
<dbReference type="AlphaFoldDB" id="A0A6J4HYW3"/>
<evidence type="ECO:0008006" key="4">
    <source>
        <dbReference type="Google" id="ProtNLM"/>
    </source>
</evidence>
<keyword evidence="2" id="KW-0472">Membrane</keyword>
<feature type="transmembrane region" description="Helical" evidence="2">
    <location>
        <begin position="45"/>
        <end position="66"/>
    </location>
</feature>
<keyword evidence="2" id="KW-1133">Transmembrane helix</keyword>
<accession>A0A6J4HYW3</accession>
<reference evidence="3" key="1">
    <citation type="submission" date="2020-02" db="EMBL/GenBank/DDBJ databases">
        <authorList>
            <person name="Meier V. D."/>
        </authorList>
    </citation>
    <scope>NUCLEOTIDE SEQUENCE</scope>
    <source>
        <strain evidence="3">AVDCRST_MAG83</strain>
    </source>
</reference>
<feature type="region of interest" description="Disordered" evidence="1">
    <location>
        <begin position="1"/>
        <end position="25"/>
    </location>
</feature>
<gene>
    <name evidence="3" type="ORF">AVDCRST_MAG83-1429</name>
</gene>
<dbReference type="EMBL" id="CADCTE010000083">
    <property type="protein sequence ID" value="CAA9236635.1"/>
    <property type="molecule type" value="Genomic_DNA"/>
</dbReference>
<sequence length="123" mass="13491">MSQYAHQNRPAYPSEQPFSGGGQFYRGAGTPADSLAGKKHMQLSLAFGFLSFFLPIVFVPLALIQAGRAERLGEPSTAGKILAWTAVGYWVLWTIYMFLIYAFIASQLPMFLESVPPVYGPPA</sequence>
<organism evidence="3">
    <name type="scientific">uncultured Arthrobacter sp</name>
    <dbReference type="NCBI Taxonomy" id="114050"/>
    <lineage>
        <taxon>Bacteria</taxon>
        <taxon>Bacillati</taxon>
        <taxon>Actinomycetota</taxon>
        <taxon>Actinomycetes</taxon>
        <taxon>Micrococcales</taxon>
        <taxon>Micrococcaceae</taxon>
        <taxon>Arthrobacter</taxon>
        <taxon>environmental samples</taxon>
    </lineage>
</organism>
<name>A0A6J4HYW3_9MICC</name>